<evidence type="ECO:0000313" key="4">
    <source>
        <dbReference type="EMBL" id="MBD8023274.1"/>
    </source>
</evidence>
<dbReference type="PANTHER" id="PTHR43739">
    <property type="entry name" value="XYLOGLUCANASE (EUROFUNG)"/>
    <property type="match status" value="1"/>
</dbReference>
<feature type="domain" description="Sortilin N-terminal" evidence="3">
    <location>
        <begin position="107"/>
        <end position="232"/>
    </location>
</feature>
<dbReference type="EMBL" id="JACSPM010000001">
    <property type="protein sequence ID" value="MBD8023274.1"/>
    <property type="molecule type" value="Genomic_DNA"/>
</dbReference>
<comment type="caution">
    <text evidence="4">The sequence shown here is derived from an EMBL/GenBank/DDBJ whole genome shotgun (WGS) entry which is preliminary data.</text>
</comment>
<protein>
    <submittedName>
        <fullName evidence="4">Glycosyl hydrolase</fullName>
    </submittedName>
</protein>
<evidence type="ECO:0000313" key="5">
    <source>
        <dbReference type="Proteomes" id="UP000602532"/>
    </source>
</evidence>
<dbReference type="RefSeq" id="WP_191765406.1">
    <property type="nucleotide sequence ID" value="NZ_JACSPM010000001.1"/>
</dbReference>
<keyword evidence="5" id="KW-1185">Reference proteome</keyword>
<dbReference type="GO" id="GO:0016787">
    <property type="term" value="F:hydrolase activity"/>
    <property type="evidence" value="ECO:0007669"/>
    <property type="project" value="UniProtKB-KW"/>
</dbReference>
<evidence type="ECO:0000256" key="1">
    <source>
        <dbReference type="ARBA" id="ARBA00022737"/>
    </source>
</evidence>
<dbReference type="Gene3D" id="2.130.10.10">
    <property type="entry name" value="YVTN repeat-like/Quinoprotein amine dehydrogenase"/>
    <property type="match status" value="5"/>
</dbReference>
<proteinExistence type="predicted"/>
<dbReference type="InterPro" id="IPR036278">
    <property type="entry name" value="Sialidase_sf"/>
</dbReference>
<accession>A0ABR8X1Z7</accession>
<dbReference type="InterPro" id="IPR052025">
    <property type="entry name" value="Xyloglucanase_GH74"/>
</dbReference>
<dbReference type="InterPro" id="IPR031778">
    <property type="entry name" value="Sortilin_N"/>
</dbReference>
<keyword evidence="1" id="KW-0677">Repeat</keyword>
<dbReference type="Proteomes" id="UP000602532">
    <property type="component" value="Unassembled WGS sequence"/>
</dbReference>
<reference evidence="4 5" key="1">
    <citation type="submission" date="2020-08" db="EMBL/GenBank/DDBJ databases">
        <title>A Genomic Blueprint of the Chicken Gut Microbiome.</title>
        <authorList>
            <person name="Gilroy R."/>
            <person name="Ravi A."/>
            <person name="Getino M."/>
            <person name="Pursley I."/>
            <person name="Horton D.L."/>
            <person name="Alikhan N.-F."/>
            <person name="Baker D."/>
            <person name="Gharbi K."/>
            <person name="Hall N."/>
            <person name="Watson M."/>
            <person name="Adriaenssens E.M."/>
            <person name="Foster-Nyarko E."/>
            <person name="Jarju S."/>
            <person name="Secka A."/>
            <person name="Antonio M."/>
            <person name="Oren A."/>
            <person name="Chaudhuri R."/>
            <person name="La Ragione R.M."/>
            <person name="Hildebrand F."/>
            <person name="Pallen M.J."/>
        </authorList>
    </citation>
    <scope>NUCLEOTIDE SEQUENCE [LARGE SCALE GENOMIC DNA]</scope>
    <source>
        <strain evidence="4 5">Sa1CUA4</strain>
    </source>
</reference>
<sequence length="1057" mass="115293">MTATSQELAEELGADVIRWRSVGPSRGGRVVAVSGDRHDSSRFWMGACSGGVWMTDDAGQYWRPMSDGFLETASIGAIAVSESDSNVVWVGTGESFARNNVVPGDGVYRTVDGGRTWQHRGLAATKHIAKLRVHPKDPDVAYVAATGDVFGPNPERGVFRTRDGGETWDHVLHVSDKAGGADLVIDPSNPRIVYASIWQMVRHPWNIISGGEDSGLWRSADAGDTWEKISDNPGFASGLLGRIGVAASPAKPGRLWALVEAIGEEGGVYRSEDSGQTWEHVSRERSVQGRPWYYSHIIAHPTEADTVWSMNTWAWRSRDGGRTFQQVQTPHGDNHDLWIDPDDPRRMINGNDGGACVSVNGGMTWSSVYNQATAQFYRFDIDHRFPFDLYATQQDNSGIRAPSRSWKGALRWPDCVELGEAEAGDVALDRSDPRFVMLGGAGFGHPGPLLRFDQVTEQARDVAVWPEYFMGVGASEMTHRFGWTYPIEFSPHEPGVLYVGGERLFRSPDGGITWSTISPDLTRDDKTKQQPTGGPISGDSTGAEVYCTIYAFAESPLTAGELWVGTDDGLVHLSRDGGESWTQLTVPGLPDWATIARIEPSAHHAGTAYLAAHAYRIQDPRPLVFRTDDFGATWEPISAGIPEQEWARSIREDPSSPELLFLATERRVWFSVDRGATWASLRGNMPSVPVYDVKVRDHELVAGTHGRAFWILDDLAPLRQIAGARLDEPVLFAPPLAYRYATPDGFDMPGEGSWVGGFPGVPLGGATFTRRALPDGTKETVWLDGGKNPPNGVQLIYRLPADADDVTLTIRDAGGTVLRTFGSTSPADRDLSADQLTPRTSGTHAFVWDLRIEPALAASTDGSPRGVVYPGPRVAPGRYTVTLEALGTTVEQPVMVERDPRGIATDDDLAEQHRLLVRIRDLLQRVADGIGWATATHASLEALRTRLDGRPLAERIGTVADRIDALLRVLTNPDMKDHNDALKMAAGLEQKIVLLPEIVVELSDTRPVQGVYAVLDRFEAEADDALAGLDDIRQDAIPELDSALRADSGIPLIAPAE</sequence>
<dbReference type="Gene3D" id="2.60.40.4070">
    <property type="match status" value="1"/>
</dbReference>
<evidence type="ECO:0000259" key="3">
    <source>
        <dbReference type="Pfam" id="PF15902"/>
    </source>
</evidence>
<dbReference type="Pfam" id="PF15902">
    <property type="entry name" value="Sortilin-Vps10"/>
    <property type="match status" value="1"/>
</dbReference>
<dbReference type="InterPro" id="IPR015943">
    <property type="entry name" value="WD40/YVTN_repeat-like_dom_sf"/>
</dbReference>
<name>A0ABR8X1Z7_9MICO</name>
<gene>
    <name evidence="4" type="ORF">H9622_06670</name>
</gene>
<dbReference type="SUPFAM" id="SSF110296">
    <property type="entry name" value="Oligoxyloglucan reducing end-specific cellobiohydrolase"/>
    <property type="match status" value="1"/>
</dbReference>
<keyword evidence="4" id="KW-0378">Hydrolase</keyword>
<organism evidence="4 5">
    <name type="scientific">Microbacterium gallinarum</name>
    <dbReference type="NCBI Taxonomy" id="2762209"/>
    <lineage>
        <taxon>Bacteria</taxon>
        <taxon>Bacillati</taxon>
        <taxon>Actinomycetota</taxon>
        <taxon>Actinomycetes</taxon>
        <taxon>Micrococcales</taxon>
        <taxon>Microbacteriaceae</taxon>
        <taxon>Microbacterium</taxon>
    </lineage>
</organism>
<dbReference type="PANTHER" id="PTHR43739:SF5">
    <property type="entry name" value="EXO-ALPHA-SIALIDASE"/>
    <property type="match status" value="1"/>
</dbReference>
<dbReference type="CDD" id="cd15482">
    <property type="entry name" value="Sialidase_non-viral"/>
    <property type="match status" value="2"/>
</dbReference>
<feature type="region of interest" description="Disordered" evidence="2">
    <location>
        <begin position="516"/>
        <end position="539"/>
    </location>
</feature>
<evidence type="ECO:0000256" key="2">
    <source>
        <dbReference type="SAM" id="MobiDB-lite"/>
    </source>
</evidence>
<dbReference type="SUPFAM" id="SSF50939">
    <property type="entry name" value="Sialidases"/>
    <property type="match status" value="1"/>
</dbReference>